<name>A0A6J6WJ24_9ZZZZ</name>
<dbReference type="GO" id="GO:0016020">
    <property type="term" value="C:membrane"/>
    <property type="evidence" value="ECO:0007669"/>
    <property type="project" value="UniProtKB-SubCell"/>
</dbReference>
<evidence type="ECO:0000256" key="2">
    <source>
        <dbReference type="ARBA" id="ARBA00022692"/>
    </source>
</evidence>
<dbReference type="NCBIfam" id="TIGR01494">
    <property type="entry name" value="ATPase_P-type"/>
    <property type="match status" value="3"/>
</dbReference>
<dbReference type="Gene3D" id="3.40.50.1000">
    <property type="entry name" value="HAD superfamily/HAD-like"/>
    <property type="match status" value="1"/>
</dbReference>
<dbReference type="EMBL" id="CAEZZP010000131">
    <property type="protein sequence ID" value="CAB4783313.1"/>
    <property type="molecule type" value="Genomic_DNA"/>
</dbReference>
<evidence type="ECO:0000313" key="10">
    <source>
        <dbReference type="EMBL" id="CAB4731302.1"/>
    </source>
</evidence>
<evidence type="ECO:0000256" key="6">
    <source>
        <dbReference type="ARBA" id="ARBA00022989"/>
    </source>
</evidence>
<accession>A0A6J6WJ24</accession>
<feature type="transmembrane region" description="Helical" evidence="8">
    <location>
        <begin position="710"/>
        <end position="733"/>
    </location>
</feature>
<keyword evidence="4" id="KW-0067">ATP-binding</keyword>
<sequence length="916" mass="98137">MTAVFQSIKEPHLIDVTEVCEHHEVSVDAGLSHHAVIERQAQYGLNELPRADVVPAWKKFFAQFNDTLILILIGAAVVSAVVSQEIKTPLVVLVVVLANAIIGFFQEHKAEAALEALRSMVIGEAKVRRDGEVRMVPMHEIVPGDIVLVEAGDRIPADGRLLVAANLEIEEAALTGESQPVVKLTEALDAHGEHDGLGDRFNMAFKNTAVTRGRGEFITTATGAHTEIGKIAGLLRETSTAPTPLQNQLNKLAHQLAKLAGVIVASVVIIGLIRGETLHDLMLTAVALAVACIPEGLPAVTAVTLAIGVSRMANQRAIVKRLASVETLGCTSVICSDKTGTLTLNEMTARDLVIQNRSHDVSGEGYAPIGEIERHDEDEQSIIHSALEVMALCNDSAVHEEDGQWQLVGDPTEGAMVVLASKGGIDVRSLREHHPRIAEVPFDSATKFMATVHQMLDDSGNSMVRLCVKGAPDVLIERSTRSIGPRGSADPIEAQKATLLEHNDRLASQGLRVLSVAFRDFDIDSWSEIQSSGIAVEELVSDLVLLALIGIVDPPRPEAREAIAQARAAGIAVKMITGDHATTAAAIGRELGLGDNGQVVSITGPELNNLTDEQMEEVAQATHVFARVSPEHKIRLVAALQRRGHVVAMTGDGVNDAPALKKADIGVAMGITGTEVSKEAATMVLTDDNFATIVSAVRQGRSIYNNIVKFVRFQLCTTLGFAMLFLLSSIFNIAGGKPFAAIAILWVNIIMDGPPAMALGLDPADDDAMNQKPRPQSEHILTKSRWFAIVLSAIVMALGALLVLALAPGHEAKAGVATIAGTMAFNTFVVAQFFNILNSRHDRHSVFNRGTLRNKFLWMSLGAVLLLQVGVTHLGPLQSLFDTVSISGSQWLICIAVASAVLWTEEARKLVVRRRA</sequence>
<dbReference type="SFLD" id="SFLDG00002">
    <property type="entry name" value="C1.7:_P-type_atpase_like"/>
    <property type="match status" value="1"/>
</dbReference>
<feature type="transmembrane region" description="Helical" evidence="8">
    <location>
        <begin position="88"/>
        <end position="105"/>
    </location>
</feature>
<feature type="domain" description="Cation-transporting P-type ATPase N-terminal" evidence="9">
    <location>
        <begin position="10"/>
        <end position="84"/>
    </location>
</feature>
<dbReference type="GO" id="GO:0016887">
    <property type="term" value="F:ATP hydrolysis activity"/>
    <property type="evidence" value="ECO:0007669"/>
    <property type="project" value="InterPro"/>
</dbReference>
<dbReference type="InterPro" id="IPR059000">
    <property type="entry name" value="ATPase_P-type_domA"/>
</dbReference>
<dbReference type="SUPFAM" id="SSF56784">
    <property type="entry name" value="HAD-like"/>
    <property type="match status" value="1"/>
</dbReference>
<organism evidence="11">
    <name type="scientific">freshwater metagenome</name>
    <dbReference type="NCBI Taxonomy" id="449393"/>
    <lineage>
        <taxon>unclassified sequences</taxon>
        <taxon>metagenomes</taxon>
        <taxon>ecological metagenomes</taxon>
    </lineage>
</organism>
<keyword evidence="5" id="KW-1278">Translocase</keyword>
<dbReference type="InterPro" id="IPR036412">
    <property type="entry name" value="HAD-like_sf"/>
</dbReference>
<dbReference type="InterPro" id="IPR023299">
    <property type="entry name" value="ATPase_P-typ_cyto_dom_N"/>
</dbReference>
<dbReference type="Pfam" id="PF13246">
    <property type="entry name" value="Cation_ATPase"/>
    <property type="match status" value="1"/>
</dbReference>
<dbReference type="Gene3D" id="1.20.1110.10">
    <property type="entry name" value="Calcium-transporting ATPase, transmembrane domain"/>
    <property type="match status" value="1"/>
</dbReference>
<evidence type="ECO:0000259" key="9">
    <source>
        <dbReference type="SMART" id="SM00831"/>
    </source>
</evidence>
<dbReference type="Gene3D" id="3.40.1110.10">
    <property type="entry name" value="Calcium-transporting ATPase, cytoplasmic domain N"/>
    <property type="match status" value="1"/>
</dbReference>
<comment type="subcellular location">
    <subcellularLocation>
        <location evidence="1">Membrane</location>
        <topology evidence="1">Multi-pass membrane protein</topology>
    </subcellularLocation>
</comment>
<evidence type="ECO:0000256" key="5">
    <source>
        <dbReference type="ARBA" id="ARBA00022967"/>
    </source>
</evidence>
<dbReference type="SUPFAM" id="SSF81653">
    <property type="entry name" value="Calcium ATPase, transduction domain A"/>
    <property type="match status" value="1"/>
</dbReference>
<dbReference type="PRINTS" id="PR00120">
    <property type="entry name" value="HATPASE"/>
</dbReference>
<dbReference type="FunFam" id="3.40.50.1000:FF:000028">
    <property type="entry name" value="Calcium-transporting P-type ATPase, putative"/>
    <property type="match status" value="1"/>
</dbReference>
<evidence type="ECO:0000256" key="7">
    <source>
        <dbReference type="ARBA" id="ARBA00023136"/>
    </source>
</evidence>
<dbReference type="InterPro" id="IPR008250">
    <property type="entry name" value="ATPase_P-typ_transduc_dom_A_sf"/>
</dbReference>
<evidence type="ECO:0000256" key="4">
    <source>
        <dbReference type="ARBA" id="ARBA00022840"/>
    </source>
</evidence>
<proteinExistence type="predicted"/>
<dbReference type="Pfam" id="PF00122">
    <property type="entry name" value="E1-E2_ATPase"/>
    <property type="match status" value="1"/>
</dbReference>
<dbReference type="SMART" id="SM00831">
    <property type="entry name" value="Cation_ATPase_N"/>
    <property type="match status" value="1"/>
</dbReference>
<dbReference type="InterPro" id="IPR001757">
    <property type="entry name" value="P_typ_ATPase"/>
</dbReference>
<keyword evidence="6 8" id="KW-1133">Transmembrane helix</keyword>
<evidence type="ECO:0000256" key="3">
    <source>
        <dbReference type="ARBA" id="ARBA00022741"/>
    </source>
</evidence>
<dbReference type="AlphaFoldDB" id="A0A6J6WJ24"/>
<feature type="transmembrane region" description="Helical" evidence="8">
    <location>
        <begin position="281"/>
        <end position="307"/>
    </location>
</feature>
<evidence type="ECO:0000256" key="1">
    <source>
        <dbReference type="ARBA" id="ARBA00004141"/>
    </source>
</evidence>
<keyword evidence="7 8" id="KW-0472">Membrane</keyword>
<keyword evidence="3" id="KW-0547">Nucleotide-binding</keyword>
<dbReference type="PRINTS" id="PR00119">
    <property type="entry name" value="CATATPASE"/>
</dbReference>
<dbReference type="FunFam" id="3.40.50.1000:FF:000001">
    <property type="entry name" value="Phospholipid-transporting ATPase IC"/>
    <property type="match status" value="1"/>
</dbReference>
<dbReference type="SUPFAM" id="SSF81660">
    <property type="entry name" value="Metal cation-transporting ATPase, ATP-binding domain N"/>
    <property type="match status" value="1"/>
</dbReference>
<feature type="transmembrane region" description="Helical" evidence="8">
    <location>
        <begin position="856"/>
        <end position="876"/>
    </location>
</feature>
<dbReference type="EMBL" id="CAFBMF010000145">
    <property type="protein sequence ID" value="CAB4912145.1"/>
    <property type="molecule type" value="Genomic_DNA"/>
</dbReference>
<feature type="transmembrane region" description="Helical" evidence="8">
    <location>
        <begin position="785"/>
        <end position="808"/>
    </location>
</feature>
<reference evidence="11" key="1">
    <citation type="submission" date="2020-05" db="EMBL/GenBank/DDBJ databases">
        <authorList>
            <person name="Chiriac C."/>
            <person name="Salcher M."/>
            <person name="Ghai R."/>
            <person name="Kavagutti S V."/>
        </authorList>
    </citation>
    <scope>NUCLEOTIDE SEQUENCE</scope>
</reference>
<feature type="transmembrane region" description="Helical" evidence="8">
    <location>
        <begin position="739"/>
        <end position="764"/>
    </location>
</feature>
<dbReference type="Pfam" id="PF00690">
    <property type="entry name" value="Cation_ATPase_N"/>
    <property type="match status" value="1"/>
</dbReference>
<dbReference type="InterPro" id="IPR006068">
    <property type="entry name" value="ATPase_P-typ_cation-transptr_C"/>
</dbReference>
<dbReference type="Gene3D" id="2.70.150.10">
    <property type="entry name" value="Calcium-transporting ATPase, cytoplasmic transduction domain A"/>
    <property type="match status" value="1"/>
</dbReference>
<feature type="transmembrane region" description="Helical" evidence="8">
    <location>
        <begin position="256"/>
        <end position="275"/>
    </location>
</feature>
<dbReference type="InterPro" id="IPR004014">
    <property type="entry name" value="ATPase_P-typ_cation-transptr_N"/>
</dbReference>
<dbReference type="PANTHER" id="PTHR42861">
    <property type="entry name" value="CALCIUM-TRANSPORTING ATPASE"/>
    <property type="match status" value="1"/>
</dbReference>
<gene>
    <name evidence="10" type="ORF">UFOPK2658_01706</name>
    <name evidence="11" type="ORF">UFOPK2880_01584</name>
    <name evidence="12" type="ORF">UFOPK3494_01597</name>
</gene>
<dbReference type="InterPro" id="IPR023298">
    <property type="entry name" value="ATPase_P-typ_TM_dom_sf"/>
</dbReference>
<dbReference type="InterPro" id="IPR044492">
    <property type="entry name" value="P_typ_ATPase_HD_dom"/>
</dbReference>
<dbReference type="SUPFAM" id="SSF81665">
    <property type="entry name" value="Calcium ATPase, transmembrane domain M"/>
    <property type="match status" value="1"/>
</dbReference>
<dbReference type="EMBL" id="CAEZYH010000110">
    <property type="protein sequence ID" value="CAB4731302.1"/>
    <property type="molecule type" value="Genomic_DNA"/>
</dbReference>
<dbReference type="Pfam" id="PF00689">
    <property type="entry name" value="Cation_ATPase_C"/>
    <property type="match status" value="1"/>
</dbReference>
<keyword evidence="2 8" id="KW-0812">Transmembrane</keyword>
<dbReference type="GO" id="GO:0005524">
    <property type="term" value="F:ATP binding"/>
    <property type="evidence" value="ECO:0007669"/>
    <property type="project" value="UniProtKB-KW"/>
</dbReference>
<evidence type="ECO:0000313" key="12">
    <source>
        <dbReference type="EMBL" id="CAB4912145.1"/>
    </source>
</evidence>
<evidence type="ECO:0000256" key="8">
    <source>
        <dbReference type="SAM" id="Phobius"/>
    </source>
</evidence>
<feature type="transmembrane region" description="Helical" evidence="8">
    <location>
        <begin position="60"/>
        <end position="82"/>
    </location>
</feature>
<protein>
    <submittedName>
        <fullName evidence="11">Unannotated protein</fullName>
    </submittedName>
</protein>
<evidence type="ECO:0000313" key="11">
    <source>
        <dbReference type="EMBL" id="CAB4783313.1"/>
    </source>
</evidence>
<dbReference type="PROSITE" id="PS00154">
    <property type="entry name" value="ATPASE_E1_E2"/>
    <property type="match status" value="1"/>
</dbReference>
<feature type="transmembrane region" description="Helical" evidence="8">
    <location>
        <begin position="888"/>
        <end position="905"/>
    </location>
</feature>
<dbReference type="InterPro" id="IPR023214">
    <property type="entry name" value="HAD_sf"/>
</dbReference>
<dbReference type="SFLD" id="SFLDS00003">
    <property type="entry name" value="Haloacid_Dehalogenase"/>
    <property type="match status" value="1"/>
</dbReference>
<dbReference type="SFLD" id="SFLDF00027">
    <property type="entry name" value="p-type_atpase"/>
    <property type="match status" value="1"/>
</dbReference>
<dbReference type="InterPro" id="IPR018303">
    <property type="entry name" value="ATPase_P-typ_P_site"/>
</dbReference>
<feature type="transmembrane region" description="Helical" evidence="8">
    <location>
        <begin position="814"/>
        <end position="835"/>
    </location>
</feature>